<feature type="disulfide bond" evidence="4">
    <location>
        <begin position="185"/>
        <end position="189"/>
    </location>
</feature>
<evidence type="ECO:0000313" key="9">
    <source>
        <dbReference type="EMBL" id="TGO32282.1"/>
    </source>
</evidence>
<dbReference type="GO" id="GO:0005975">
    <property type="term" value="P:carbohydrate metabolic process"/>
    <property type="evidence" value="ECO:0007669"/>
    <property type="project" value="InterPro"/>
</dbReference>
<keyword evidence="4" id="KW-1015">Disulfide bond</keyword>
<dbReference type="InterPro" id="IPR001223">
    <property type="entry name" value="Glyco_hydro18_cat"/>
</dbReference>
<evidence type="ECO:0000259" key="7">
    <source>
        <dbReference type="PROSITE" id="PS50941"/>
    </source>
</evidence>
<feature type="disulfide bond" evidence="4">
    <location>
        <begin position="162"/>
        <end position="174"/>
    </location>
</feature>
<comment type="caution">
    <text evidence="4">Lacks conserved residue(s) required for the propagation of feature annotation.</text>
</comment>
<feature type="disulfide bond" evidence="4">
    <location>
        <begin position="117"/>
        <end position="131"/>
    </location>
</feature>
<proteinExistence type="inferred from homology"/>
<comment type="caution">
    <text evidence="9">The sequence shown here is derived from an EMBL/GenBank/DDBJ whole genome shotgun (WGS) entry which is preliminary data.</text>
</comment>
<dbReference type="SMART" id="SM00270">
    <property type="entry name" value="ChtBD1"/>
    <property type="match status" value="2"/>
</dbReference>
<evidence type="ECO:0000313" key="10">
    <source>
        <dbReference type="Proteomes" id="UP000297814"/>
    </source>
</evidence>
<feature type="domain" description="Chitin-binding type-1" evidence="7">
    <location>
        <begin position="103"/>
        <end position="147"/>
    </location>
</feature>
<dbReference type="PROSITE" id="PS00026">
    <property type="entry name" value="CHIT_BIND_I_1"/>
    <property type="match status" value="1"/>
</dbReference>
<dbReference type="InterPro" id="IPR036861">
    <property type="entry name" value="Endochitinase-like_sf"/>
</dbReference>
<dbReference type="Pfam" id="PF00704">
    <property type="entry name" value="Glyco_hydro_18"/>
    <property type="match status" value="1"/>
</dbReference>
<evidence type="ECO:0000256" key="4">
    <source>
        <dbReference type="PROSITE-ProRule" id="PRU00261"/>
    </source>
</evidence>
<evidence type="ECO:0000256" key="5">
    <source>
        <dbReference type="SAM" id="MobiDB-lite"/>
    </source>
</evidence>
<feature type="region of interest" description="Disordered" evidence="5">
    <location>
        <begin position="1327"/>
        <end position="1359"/>
    </location>
</feature>
<dbReference type="SUPFAM" id="SSF51445">
    <property type="entry name" value="(Trans)glycosidases"/>
    <property type="match status" value="1"/>
</dbReference>
<dbReference type="SUPFAM" id="SSF57016">
    <property type="entry name" value="Plant lectins/antimicrobial peptides"/>
    <property type="match status" value="1"/>
</dbReference>
<feature type="region of interest" description="Disordered" evidence="5">
    <location>
        <begin position="1192"/>
        <end position="1214"/>
    </location>
</feature>
<accession>A0A4Z1GA57</accession>
<feature type="signal peptide" evidence="6">
    <location>
        <begin position="1"/>
        <end position="28"/>
    </location>
</feature>
<dbReference type="Gene3D" id="3.20.20.80">
    <property type="entry name" value="Glycosidases"/>
    <property type="match status" value="1"/>
</dbReference>
<keyword evidence="10" id="KW-1185">Reference proteome</keyword>
<dbReference type="Gene3D" id="3.30.60.10">
    <property type="entry name" value="Endochitinase-like"/>
    <property type="match status" value="1"/>
</dbReference>
<evidence type="ECO:0000256" key="3">
    <source>
        <dbReference type="ARBA" id="ARBA00022669"/>
    </source>
</evidence>
<dbReference type="Pfam" id="PF00187">
    <property type="entry name" value="Chitin_bind_1"/>
    <property type="match status" value="1"/>
</dbReference>
<name>A0A4Z1GA57_9HELO</name>
<dbReference type="CDD" id="cd00035">
    <property type="entry name" value="ChtBD1"/>
    <property type="match status" value="1"/>
</dbReference>
<dbReference type="PANTHER" id="PTHR11177">
    <property type="entry name" value="CHITINASE"/>
    <property type="match status" value="1"/>
</dbReference>
<keyword evidence="6" id="KW-0732">Signal</keyword>
<feature type="chain" id="PRO_5021247582" description="chitinase" evidence="6">
    <location>
        <begin position="29"/>
        <end position="1863"/>
    </location>
</feature>
<feature type="disulfide bond" evidence="4">
    <location>
        <begin position="112"/>
        <end position="124"/>
    </location>
</feature>
<reference evidence="9 10" key="1">
    <citation type="submission" date="2017-12" db="EMBL/GenBank/DDBJ databases">
        <title>Comparative genomics of Botrytis spp.</title>
        <authorList>
            <person name="Valero-Jimenez C.A."/>
            <person name="Tapia P."/>
            <person name="Veloso J."/>
            <person name="Silva-Moreno E."/>
            <person name="Staats M."/>
            <person name="Valdes J.H."/>
            <person name="Van Kan J.A.L."/>
        </authorList>
    </citation>
    <scope>NUCLEOTIDE SEQUENCE [LARGE SCALE GENOMIC DNA]</scope>
    <source>
        <strain evidence="9 10">Bh0001</strain>
    </source>
</reference>
<evidence type="ECO:0000256" key="1">
    <source>
        <dbReference type="ARBA" id="ARBA00008682"/>
    </source>
</evidence>
<feature type="disulfide bond" evidence="4">
    <location>
        <begin position="167"/>
        <end position="181"/>
    </location>
</feature>
<dbReference type="EMBL" id="PQXK01000332">
    <property type="protein sequence ID" value="TGO32282.1"/>
    <property type="molecule type" value="Genomic_DNA"/>
</dbReference>
<dbReference type="PROSITE" id="PS51910">
    <property type="entry name" value="GH18_2"/>
    <property type="match status" value="1"/>
</dbReference>
<evidence type="ECO:0000259" key="8">
    <source>
        <dbReference type="PROSITE" id="PS51910"/>
    </source>
</evidence>
<dbReference type="Gene3D" id="3.10.50.10">
    <property type="match status" value="1"/>
</dbReference>
<dbReference type="InterPro" id="IPR029070">
    <property type="entry name" value="Chitinase_insertion_sf"/>
</dbReference>
<dbReference type="GO" id="GO:0008061">
    <property type="term" value="F:chitin binding"/>
    <property type="evidence" value="ECO:0007669"/>
    <property type="project" value="UniProtKB-UniRule"/>
</dbReference>
<dbReference type="PROSITE" id="PS50941">
    <property type="entry name" value="CHIT_BIND_I_2"/>
    <property type="match status" value="2"/>
</dbReference>
<dbReference type="Proteomes" id="UP000297814">
    <property type="component" value="Unassembled WGS sequence"/>
</dbReference>
<feature type="domain" description="GH18" evidence="8">
    <location>
        <begin position="204"/>
        <end position="566"/>
    </location>
</feature>
<sequence>MASIHSIFFSRLVLALTLLLSLLSLVIAIPHNTHDSLHRDTGSWLREQARKVEHAKRDGKCPNLPAPVDAWVDYSVKIRGKGSIDTACSTPSLPSLSGLHKRDYTCDSQNPCSNGACCGKSGYCGYGGTYCGDGTTPNDICWSNCNARAECGINASPVNTTCPLNVCCSEFGFCGTTSDFCGAGCQSNCKMPDGSGAASSNVQSRIVGYYEAWKVKDNCAALNLGMKGIPLGSLTHLIVSFGSITPNTYEIQPMAGVTDATLMGFTALKASNPSTKIMISLGGWAFTDTGTDTQAVFTTMVNNDDNIDTFVTNLLAFLSHYGFDDPGAPDRGGNPGDAAGYLKLLQKFRIAQFNARTNYVTSFTVPTSFYYLQNYATPDDTPENPNLFTMASLVDFINVMSYDLHGTWDGPKDQIGSIVLAHTNLTEIEQAFDLFWRIGIKPEVFNLGVGFYGRSYQLTDPSCYQPGCSFSGGAAAGPCTQQSGILSYKEIMDIITQNDITPVWDQVDAVKYLTWDGKYWVSFDDEDTFQQKIKWANSQGVGGLSIWAIDLDTDDLQALQGLVYPESLNAFYDNVTTSADWQDVQGGQCHLSDCGGTCDTGEVVITTQKCNDQYGKKGMSKLCCPVDSAPDPSTCTWRGNPKYCNGRCHENEVALEQNPWGGGGAKCTDGNKVYCCALPDSLQSNCRTTDCGGSCHDDENSIAGKFFDNCALKPKQLCCPQGSPYQSDVCHWQGKAGSCYNNVCAFDTEVQLTQSYDGGGENCGIQLSRDRVFCCTAPGGVQPFLPVPLEYLFANPPTGDDVDAKYKLSVDDTWGRGGDNTPGSDSTPNDAAFGFFVMVSPEALQVSLRKRDGTHWEMFDCENTKSEESQIVRMFCNDDSPNSNCNKIYLGHGVPGTILDMPNGCGPGPYAVAVNMVPSKNQSVPGHIEKRTTDPDPIVFDLTFDYDFRRVPRDLGDTQWRLDYSNEEGYWDTVVDSPGMRRRKRSFEEQRGNHREFLEESWHADLSDHRSGLLTRDELHARWFGSDAIAWLKQLLTVEVSTLPITHSVSETLSVILLDETYQCTISDVDVSAKLLVEAQTSVSMDTSFGLTMIATLGTKVDLSESYLWFKNSGTIEALFMIDALVSAQYDTGDIELFGLENFGATFAIPGIVTVGPNFKLYGSVNFDLSLSGQFEAHVTLADWDTQLAFPNQESDADPKSTDSPGTDGTQEVGKPTIDWSINANGQITAHVKPVASFGIDFNSNFINVPSTTINLVADGWVTAYASAVYSSTDADFCYGANAGASLYVSLDVPPPLQWALPGGVSQYPLWSSPQYAIIEQTCSATEPNTTSNTKRDLLDEESYGSAAGSPYNRESQLNERSVTLGPLLRIPTLSCPSSAEDEGSAGNISGCPLCGENYDVTDTDSTLVSKRWKYAALRMRQSDDDDDTGESCVASYPSPDDDQVACTYASYSTKRDLEESGNSWSWRITDWLQGTPTEKYDTPTKSYSALEKRLTPKTAMATLNSVPYTIEIGQYKECAEAQRDSGIDKNFLFDNSRAACIPNMVQLTNSAAKQVVPGLNFETDHVYEAQTLGKFITWLGSGVTLPGGWVMPSANWVAQAIMGDADFGTPFKMHSAQLKTPTQADGSEFPINVMTYGFGRSDGVYAGTRLTKARTQANLALLVAEVNGDKGTWFRLANPAIVVNNKRMSQENIRNAAGVFKYLAFAPPGGDAIWNKWMRVSNWIDLTCYVFDTEYQWGQSPPLAAGEPTAPQGQRPSLRALYAYWIDRHLAGIEVNAAAWANLAARDYPLKYPPTAEEKKDRAWITAAFGANGFATAPNMRFPRVAAVVGASIYGAYGNAQMTLDGSNNAPNPAIGVPTRIQ</sequence>
<protein>
    <recommendedName>
        <fullName evidence="2">chitinase</fullName>
        <ecNumber evidence="2">3.2.1.14</ecNumber>
    </recommendedName>
</protein>
<dbReference type="SMART" id="SM00636">
    <property type="entry name" value="Glyco_18"/>
    <property type="match status" value="1"/>
</dbReference>
<dbReference type="PANTHER" id="PTHR11177:SF397">
    <property type="entry name" value="CHITINASE"/>
    <property type="match status" value="1"/>
</dbReference>
<evidence type="ECO:0000256" key="6">
    <source>
        <dbReference type="SAM" id="SignalP"/>
    </source>
</evidence>
<keyword evidence="3 4" id="KW-0147">Chitin-binding</keyword>
<comment type="similarity">
    <text evidence="1">Belongs to the glycosyl hydrolase 18 family. Chitinase class V subfamily.</text>
</comment>
<dbReference type="InterPro" id="IPR018371">
    <property type="entry name" value="Chitin-binding_1_CS"/>
</dbReference>
<organism evidence="9 10">
    <name type="scientific">Botrytis hyacinthi</name>
    <dbReference type="NCBI Taxonomy" id="278943"/>
    <lineage>
        <taxon>Eukaryota</taxon>
        <taxon>Fungi</taxon>
        <taxon>Dikarya</taxon>
        <taxon>Ascomycota</taxon>
        <taxon>Pezizomycotina</taxon>
        <taxon>Leotiomycetes</taxon>
        <taxon>Helotiales</taxon>
        <taxon>Sclerotiniaceae</taxon>
        <taxon>Botrytis</taxon>
    </lineage>
</organism>
<feature type="disulfide bond" evidence="4">
    <location>
        <begin position="141"/>
        <end position="145"/>
    </location>
</feature>
<dbReference type="InterPro" id="IPR011583">
    <property type="entry name" value="Chitinase_II/V-like_cat"/>
</dbReference>
<dbReference type="EC" id="3.2.1.14" evidence="2"/>
<feature type="domain" description="Chitin-binding type-1" evidence="7">
    <location>
        <begin position="148"/>
        <end position="191"/>
    </location>
</feature>
<evidence type="ECO:0000256" key="2">
    <source>
        <dbReference type="ARBA" id="ARBA00012729"/>
    </source>
</evidence>
<gene>
    <name evidence="9" type="ORF">BHYA_0332g00080</name>
</gene>
<dbReference type="GO" id="GO:0008843">
    <property type="term" value="F:endochitinase activity"/>
    <property type="evidence" value="ECO:0007669"/>
    <property type="project" value="UniProtKB-EC"/>
</dbReference>
<dbReference type="SUPFAM" id="SSF54556">
    <property type="entry name" value="Chitinase insertion domain"/>
    <property type="match status" value="1"/>
</dbReference>
<dbReference type="InterPro" id="IPR050314">
    <property type="entry name" value="Glycosyl_Hydrlase_18"/>
</dbReference>
<dbReference type="InterPro" id="IPR001002">
    <property type="entry name" value="Chitin-bd_1"/>
</dbReference>
<dbReference type="InterPro" id="IPR017853">
    <property type="entry name" value="GH"/>
</dbReference>